<evidence type="ECO:0000256" key="1">
    <source>
        <dbReference type="ARBA" id="ARBA00006750"/>
    </source>
</evidence>
<dbReference type="AlphaFoldDB" id="A0A498N4J4"/>
<evidence type="ECO:0000256" key="6">
    <source>
        <dbReference type="PROSITE-ProRule" id="PRU00703"/>
    </source>
</evidence>
<dbReference type="GO" id="GO:0005737">
    <property type="term" value="C:cytoplasm"/>
    <property type="evidence" value="ECO:0007669"/>
    <property type="project" value="TreeGrafter"/>
</dbReference>
<gene>
    <name evidence="9" type="ORF">ROHU_019720</name>
</gene>
<evidence type="ECO:0000256" key="4">
    <source>
        <dbReference type="ARBA" id="ARBA00023160"/>
    </source>
</evidence>
<evidence type="ECO:0000256" key="5">
    <source>
        <dbReference type="ARBA" id="ARBA00025878"/>
    </source>
</evidence>
<dbReference type="GO" id="GO:0031588">
    <property type="term" value="C:nucleotide-activated protein kinase complex"/>
    <property type="evidence" value="ECO:0007669"/>
    <property type="project" value="TreeGrafter"/>
</dbReference>
<dbReference type="GO" id="GO:0006633">
    <property type="term" value="P:fatty acid biosynthetic process"/>
    <property type="evidence" value="ECO:0007669"/>
    <property type="project" value="UniProtKB-KW"/>
</dbReference>
<sequence length="466" mass="51460">MGSTVMDSKKKDSAKKSSKKKRALRLNMPDLSTFTSSLMDGETDRADKDDMRKGERSDSASPCLKPPASQPCAPASAPVCPRTSPGTPKTIFQRPLSSHQDSPPKSPRRLSFSGIFRSSSSSAPASIKLFSKSRKGSGLSTPPTTPTQSPVPPVFSVETPSPVERVEERRSRSLSSPPDTGQRFSLSPSITKPPIASYTFNSTSRQSCVLAEGMLEKLELDNEAAEEPDSNIYMRFMKSHKCYDLIPTSSKLVVFDTTLQAQFLCEPSIFDAVYSLIKNKIHRLPVIDPVTGNALYILTHKRILKFLQLFVCEMPKPAFMRQTLEELGIGTYSNIAFIHPDTPIIKALGMFVERRVSALPVVDVTGKVVDIYSKFDVINLAAEKTYNNLDITVTQALLHRSQYFEGVMKCHRHETLETTVDRIVKAEVHRLVVVDDNSSIEGIISLSDILQALVLTPAGVPQLWIT</sequence>
<feature type="compositionally biased region" description="Low complexity" evidence="7">
    <location>
        <begin position="109"/>
        <end position="130"/>
    </location>
</feature>
<reference evidence="9 10" key="1">
    <citation type="submission" date="2018-03" db="EMBL/GenBank/DDBJ databases">
        <title>Draft genome sequence of Rohu Carp (Labeo rohita).</title>
        <authorList>
            <person name="Das P."/>
            <person name="Kushwaha B."/>
            <person name="Joshi C.G."/>
            <person name="Kumar D."/>
            <person name="Nagpure N.S."/>
            <person name="Sahoo L."/>
            <person name="Das S.P."/>
            <person name="Bit A."/>
            <person name="Patnaik S."/>
            <person name="Meher P.K."/>
            <person name="Jayasankar P."/>
            <person name="Koringa P.G."/>
            <person name="Patel N.V."/>
            <person name="Hinsu A.T."/>
            <person name="Kumar R."/>
            <person name="Pandey M."/>
            <person name="Agarwal S."/>
            <person name="Srivastava S."/>
            <person name="Singh M."/>
            <person name="Iquebal M.A."/>
            <person name="Jaiswal S."/>
            <person name="Angadi U.B."/>
            <person name="Kumar N."/>
            <person name="Raza M."/>
            <person name="Shah T.M."/>
            <person name="Rai A."/>
            <person name="Jena J.K."/>
        </authorList>
    </citation>
    <scope>NUCLEOTIDE SEQUENCE [LARGE SCALE GENOMIC DNA]</scope>
    <source>
        <strain evidence="9">DASCIFA01</strain>
        <tissue evidence="9">Testis</tissue>
    </source>
</reference>
<dbReference type="InterPro" id="IPR050511">
    <property type="entry name" value="AMPK_gamma/SDS23_families"/>
</dbReference>
<keyword evidence="10" id="KW-1185">Reference proteome</keyword>
<comment type="similarity">
    <text evidence="1">Belongs to the 5'-AMP-activated protein kinase gamma subunit family.</text>
</comment>
<comment type="subunit">
    <text evidence="5">AMPK is a heterotrimer of an alpha catalytic subunit (PRKAA1 or PRKAA2), a beta (PRKAB1 or PRKAB2) and a gamma non-catalytic subunits (PRKAG1, PRKAG2 or PRKAG3). Interacts with FNIP1 and FNIP2.</text>
</comment>
<evidence type="ECO:0000256" key="2">
    <source>
        <dbReference type="ARBA" id="ARBA00022737"/>
    </source>
</evidence>
<dbReference type="EMBL" id="QBIY01011962">
    <property type="protein sequence ID" value="RXN27711.1"/>
    <property type="molecule type" value="Genomic_DNA"/>
</dbReference>
<dbReference type="CDD" id="cd04641">
    <property type="entry name" value="CBS_euAMPK_gamma-like_repeat2"/>
    <property type="match status" value="1"/>
</dbReference>
<feature type="region of interest" description="Disordered" evidence="7">
    <location>
        <begin position="1"/>
        <end position="188"/>
    </location>
</feature>
<dbReference type="PROSITE" id="PS51371">
    <property type="entry name" value="CBS"/>
    <property type="match status" value="2"/>
</dbReference>
<evidence type="ECO:0000313" key="10">
    <source>
        <dbReference type="Proteomes" id="UP000290572"/>
    </source>
</evidence>
<dbReference type="GO" id="GO:0005634">
    <property type="term" value="C:nucleus"/>
    <property type="evidence" value="ECO:0007669"/>
    <property type="project" value="TreeGrafter"/>
</dbReference>
<evidence type="ECO:0000313" key="9">
    <source>
        <dbReference type="EMBL" id="RXN27711.1"/>
    </source>
</evidence>
<keyword evidence="4" id="KW-0444">Lipid biosynthesis</keyword>
<proteinExistence type="inferred from homology"/>
<dbReference type="Proteomes" id="UP000290572">
    <property type="component" value="Unassembled WGS sequence"/>
</dbReference>
<keyword evidence="2" id="KW-0677">Repeat</keyword>
<feature type="domain" description="CBS" evidence="8">
    <location>
        <begin position="329"/>
        <end position="391"/>
    </location>
</feature>
<dbReference type="GO" id="GO:0016208">
    <property type="term" value="F:AMP binding"/>
    <property type="evidence" value="ECO:0007669"/>
    <property type="project" value="TreeGrafter"/>
</dbReference>
<dbReference type="FunFam" id="3.10.580.10:FF:000003">
    <property type="entry name" value="Protein kinase AMP-activated non-catalytic subunit gamma 1"/>
    <property type="match status" value="1"/>
</dbReference>
<keyword evidence="9" id="KW-0418">Kinase</keyword>
<accession>A0A498N4J4</accession>
<keyword evidence="4" id="KW-0275">Fatty acid biosynthesis</keyword>
<dbReference type="InterPro" id="IPR046342">
    <property type="entry name" value="CBS_dom_sf"/>
</dbReference>
<dbReference type="Gene3D" id="3.10.580.10">
    <property type="entry name" value="CBS-domain"/>
    <property type="match status" value="3"/>
</dbReference>
<dbReference type="GO" id="GO:0019901">
    <property type="term" value="F:protein kinase binding"/>
    <property type="evidence" value="ECO:0007669"/>
    <property type="project" value="TreeGrafter"/>
</dbReference>
<feature type="compositionally biased region" description="Low complexity" evidence="7">
    <location>
        <begin position="70"/>
        <end position="81"/>
    </location>
</feature>
<dbReference type="SMART" id="SM00116">
    <property type="entry name" value="CBS"/>
    <property type="match status" value="3"/>
</dbReference>
<keyword evidence="4" id="KW-0276">Fatty acid metabolism</keyword>
<comment type="caution">
    <text evidence="9">The sequence shown here is derived from an EMBL/GenBank/DDBJ whole genome shotgun (WGS) entry which is preliminary data.</text>
</comment>
<evidence type="ECO:0000256" key="3">
    <source>
        <dbReference type="ARBA" id="ARBA00023122"/>
    </source>
</evidence>
<dbReference type="GO" id="GO:0019887">
    <property type="term" value="F:protein kinase regulator activity"/>
    <property type="evidence" value="ECO:0007669"/>
    <property type="project" value="TreeGrafter"/>
</dbReference>
<keyword evidence="9" id="KW-0808">Transferase</keyword>
<organism evidence="9 10">
    <name type="scientific">Labeo rohita</name>
    <name type="common">Indian major carp</name>
    <name type="synonym">Cyprinus rohita</name>
    <dbReference type="NCBI Taxonomy" id="84645"/>
    <lineage>
        <taxon>Eukaryota</taxon>
        <taxon>Metazoa</taxon>
        <taxon>Chordata</taxon>
        <taxon>Craniata</taxon>
        <taxon>Vertebrata</taxon>
        <taxon>Euteleostomi</taxon>
        <taxon>Actinopterygii</taxon>
        <taxon>Neopterygii</taxon>
        <taxon>Teleostei</taxon>
        <taxon>Ostariophysi</taxon>
        <taxon>Cypriniformes</taxon>
        <taxon>Cyprinidae</taxon>
        <taxon>Labeoninae</taxon>
        <taxon>Labeonini</taxon>
        <taxon>Labeo</taxon>
    </lineage>
</organism>
<feature type="compositionally biased region" description="Low complexity" evidence="7">
    <location>
        <begin position="154"/>
        <end position="163"/>
    </location>
</feature>
<protein>
    <submittedName>
        <fullName evidence="9">5-AMP-activated kinase subunit gamma-1-like isoform X1</fullName>
    </submittedName>
</protein>
<feature type="domain" description="CBS" evidence="8">
    <location>
        <begin position="403"/>
        <end position="460"/>
    </location>
</feature>
<name>A0A498N4J4_LABRO</name>
<feature type="compositionally biased region" description="Basic and acidic residues" evidence="7">
    <location>
        <begin position="42"/>
        <end position="58"/>
    </location>
</feature>
<evidence type="ECO:0000259" key="8">
    <source>
        <dbReference type="PROSITE" id="PS51371"/>
    </source>
</evidence>
<evidence type="ECO:0000256" key="7">
    <source>
        <dbReference type="SAM" id="MobiDB-lite"/>
    </source>
</evidence>
<keyword evidence="4" id="KW-0443">Lipid metabolism</keyword>
<dbReference type="PANTHER" id="PTHR13780">
    <property type="entry name" value="AMP-ACTIVATED PROTEIN KINASE, GAMMA REGULATORY SUBUNIT"/>
    <property type="match status" value="1"/>
</dbReference>
<dbReference type="STRING" id="84645.A0A498N4J4"/>
<dbReference type="SUPFAM" id="SSF54631">
    <property type="entry name" value="CBS-domain pair"/>
    <property type="match status" value="2"/>
</dbReference>
<dbReference type="InterPro" id="IPR000644">
    <property type="entry name" value="CBS_dom"/>
</dbReference>
<dbReference type="PANTHER" id="PTHR13780:SF122">
    <property type="entry name" value="5'-AMP-ACTIVATED PROTEIN KINASE SUBUNIT GAMMA-2"/>
    <property type="match status" value="1"/>
</dbReference>
<feature type="compositionally biased region" description="Pro residues" evidence="7">
    <location>
        <begin position="143"/>
        <end position="153"/>
    </location>
</feature>
<keyword evidence="3 6" id="KW-0129">CBS domain</keyword>
<dbReference type="GO" id="GO:0016301">
    <property type="term" value="F:kinase activity"/>
    <property type="evidence" value="ECO:0007669"/>
    <property type="project" value="UniProtKB-KW"/>
</dbReference>
<dbReference type="Pfam" id="PF00571">
    <property type="entry name" value="CBS"/>
    <property type="match status" value="2"/>
</dbReference>